<evidence type="ECO:0000256" key="4">
    <source>
        <dbReference type="SAM" id="SignalP"/>
    </source>
</evidence>
<feature type="compositionally biased region" description="Basic and acidic residues" evidence="3">
    <location>
        <begin position="25"/>
        <end position="52"/>
    </location>
</feature>
<evidence type="ECO:0000313" key="6">
    <source>
        <dbReference type="EMBL" id="MBO8440656.1"/>
    </source>
</evidence>
<dbReference type="InterPro" id="IPR058649">
    <property type="entry name" value="CzcB_C"/>
</dbReference>
<feature type="chain" id="PRO_5036829428" evidence="4">
    <location>
        <begin position="25"/>
        <end position="397"/>
    </location>
</feature>
<keyword evidence="4" id="KW-0732">Signal</keyword>
<dbReference type="Pfam" id="PF25975">
    <property type="entry name" value="CzcB_C"/>
    <property type="match status" value="1"/>
</dbReference>
<keyword evidence="2" id="KW-0813">Transport</keyword>
<organism evidence="6 7">
    <name type="scientific">Candidatus Aphodosoma intestinipullorum</name>
    <dbReference type="NCBI Taxonomy" id="2840674"/>
    <lineage>
        <taxon>Bacteria</taxon>
        <taxon>Pseudomonadati</taxon>
        <taxon>Bacteroidota</taxon>
        <taxon>Bacteroidia</taxon>
        <taxon>Bacteroidales</taxon>
        <taxon>Candidatus Aphodosoma</taxon>
    </lineage>
</organism>
<dbReference type="Gene3D" id="2.40.420.20">
    <property type="match status" value="1"/>
</dbReference>
<dbReference type="Gene3D" id="1.10.287.470">
    <property type="entry name" value="Helix hairpin bin"/>
    <property type="match status" value="1"/>
</dbReference>
<dbReference type="GO" id="GO:0022857">
    <property type="term" value="F:transmembrane transporter activity"/>
    <property type="evidence" value="ECO:0007669"/>
    <property type="project" value="InterPro"/>
</dbReference>
<reference evidence="6" key="2">
    <citation type="journal article" date="2021" name="PeerJ">
        <title>Extensive microbial diversity within the chicken gut microbiome revealed by metagenomics and culture.</title>
        <authorList>
            <person name="Gilroy R."/>
            <person name="Ravi A."/>
            <person name="Getino M."/>
            <person name="Pursley I."/>
            <person name="Horton D.L."/>
            <person name="Alikhan N.F."/>
            <person name="Baker D."/>
            <person name="Gharbi K."/>
            <person name="Hall N."/>
            <person name="Watson M."/>
            <person name="Adriaenssens E.M."/>
            <person name="Foster-Nyarko E."/>
            <person name="Jarju S."/>
            <person name="Secka A."/>
            <person name="Antonio M."/>
            <person name="Oren A."/>
            <person name="Chaudhuri R.R."/>
            <person name="La Ragione R."/>
            <person name="Hildebrand F."/>
            <person name="Pallen M.J."/>
        </authorList>
    </citation>
    <scope>NUCLEOTIDE SEQUENCE</scope>
    <source>
        <strain evidence="6">3924</strain>
    </source>
</reference>
<dbReference type="GO" id="GO:0060003">
    <property type="term" value="P:copper ion export"/>
    <property type="evidence" value="ECO:0007669"/>
    <property type="project" value="TreeGrafter"/>
</dbReference>
<accession>A0A940IFG9</accession>
<dbReference type="GO" id="GO:0015679">
    <property type="term" value="P:plasma membrane copper ion transport"/>
    <property type="evidence" value="ECO:0007669"/>
    <property type="project" value="TreeGrafter"/>
</dbReference>
<evidence type="ECO:0000259" key="5">
    <source>
        <dbReference type="Pfam" id="PF25975"/>
    </source>
</evidence>
<feature type="domain" description="CzcB-like C-terminal circularly permuted SH3-like" evidence="5">
    <location>
        <begin position="321"/>
        <end position="382"/>
    </location>
</feature>
<protein>
    <submittedName>
        <fullName evidence="6">Efflux RND transporter periplasmic adaptor subunit</fullName>
    </submittedName>
</protein>
<dbReference type="GO" id="GO:0016020">
    <property type="term" value="C:membrane"/>
    <property type="evidence" value="ECO:0007669"/>
    <property type="project" value="InterPro"/>
</dbReference>
<dbReference type="Gene3D" id="2.40.30.170">
    <property type="match status" value="1"/>
</dbReference>
<evidence type="ECO:0000256" key="1">
    <source>
        <dbReference type="ARBA" id="ARBA00009477"/>
    </source>
</evidence>
<gene>
    <name evidence="6" type="ORF">IAC51_08430</name>
</gene>
<dbReference type="InterPro" id="IPR051909">
    <property type="entry name" value="MFP_Cation_Efflux"/>
</dbReference>
<dbReference type="NCBIfam" id="TIGR01730">
    <property type="entry name" value="RND_mfp"/>
    <property type="match status" value="1"/>
</dbReference>
<dbReference type="InterPro" id="IPR006143">
    <property type="entry name" value="RND_pump_MFP"/>
</dbReference>
<proteinExistence type="inferred from homology"/>
<dbReference type="SUPFAM" id="SSF111369">
    <property type="entry name" value="HlyD-like secretion proteins"/>
    <property type="match status" value="1"/>
</dbReference>
<sequence length="397" mass="42248">MNLRIVLAGLLLLAVAVSCSNGGAETHEHSHEHEPHDHAAEKHDYEHGEKGTEAHGADEIVLTAEKARAAGVKVETVSPGDFHAVIRTSGKITDAQRGGESVVVASVAGVVSFAEPLTEGAAVSAGEPLIYLSSAHLQDGDPVQRAYIAYDAARTDYERARCLLEDTIVSEKEFNAIKAEYERARLSYEALSENKGAAGVAICAPAGGHVKTCLVKEGDYVSVGQPLLTLTQGKGLYLRAEVSERYLPQLPSVRAAQFRTAYSDRLYSTDSLGGRLLSYGRASDATSSYIPVIFSIDAVSGLLPGAFAEIYLIGEKRTGVITLPVSALTEEQGTYFVYIREDETCYRKQEVRTGATDGGRVEITSGLKGGEAVVTEGAIHVKLASASNAIPGHTHNH</sequence>
<dbReference type="GO" id="GO:0030313">
    <property type="term" value="C:cell envelope"/>
    <property type="evidence" value="ECO:0007669"/>
    <property type="project" value="TreeGrafter"/>
</dbReference>
<comment type="similarity">
    <text evidence="1">Belongs to the membrane fusion protein (MFP) (TC 8.A.1) family.</text>
</comment>
<dbReference type="AlphaFoldDB" id="A0A940IFG9"/>
<dbReference type="PANTHER" id="PTHR30097:SF4">
    <property type="entry name" value="SLR6042 PROTEIN"/>
    <property type="match status" value="1"/>
</dbReference>
<evidence type="ECO:0000313" key="7">
    <source>
        <dbReference type="Proteomes" id="UP000712007"/>
    </source>
</evidence>
<name>A0A940IFG9_9BACT</name>
<dbReference type="PANTHER" id="PTHR30097">
    <property type="entry name" value="CATION EFFLUX SYSTEM PROTEIN CUSB"/>
    <property type="match status" value="1"/>
</dbReference>
<dbReference type="PROSITE" id="PS51257">
    <property type="entry name" value="PROKAR_LIPOPROTEIN"/>
    <property type="match status" value="1"/>
</dbReference>
<evidence type="ECO:0000256" key="3">
    <source>
        <dbReference type="SAM" id="MobiDB-lite"/>
    </source>
</evidence>
<reference evidence="6" key="1">
    <citation type="submission" date="2020-10" db="EMBL/GenBank/DDBJ databases">
        <authorList>
            <person name="Gilroy R."/>
        </authorList>
    </citation>
    <scope>NUCLEOTIDE SEQUENCE</scope>
    <source>
        <strain evidence="6">3924</strain>
    </source>
</reference>
<dbReference type="EMBL" id="JADIMV010000141">
    <property type="protein sequence ID" value="MBO8440656.1"/>
    <property type="molecule type" value="Genomic_DNA"/>
</dbReference>
<dbReference type="FunFam" id="2.40.420.20:FF:000006">
    <property type="entry name" value="RND family efflux transporter MFP subunit"/>
    <property type="match status" value="1"/>
</dbReference>
<feature type="region of interest" description="Disordered" evidence="3">
    <location>
        <begin position="23"/>
        <end position="52"/>
    </location>
</feature>
<evidence type="ECO:0000256" key="2">
    <source>
        <dbReference type="ARBA" id="ARBA00022448"/>
    </source>
</evidence>
<dbReference type="Proteomes" id="UP000712007">
    <property type="component" value="Unassembled WGS sequence"/>
</dbReference>
<dbReference type="Gene3D" id="2.40.50.100">
    <property type="match status" value="1"/>
</dbReference>
<feature type="signal peptide" evidence="4">
    <location>
        <begin position="1"/>
        <end position="24"/>
    </location>
</feature>
<comment type="caution">
    <text evidence="6">The sequence shown here is derived from an EMBL/GenBank/DDBJ whole genome shotgun (WGS) entry which is preliminary data.</text>
</comment>